<protein>
    <submittedName>
        <fullName evidence="2">Uncharacterized protein</fullName>
    </submittedName>
</protein>
<evidence type="ECO:0000313" key="2">
    <source>
        <dbReference type="EMBL" id="GFQ93153.1"/>
    </source>
</evidence>
<name>A0A8X6L472_TRICU</name>
<feature type="region of interest" description="Disordered" evidence="1">
    <location>
        <begin position="10"/>
        <end position="35"/>
    </location>
</feature>
<organism evidence="2 3">
    <name type="scientific">Trichonephila clavata</name>
    <name type="common">Joro spider</name>
    <name type="synonym">Nephila clavata</name>
    <dbReference type="NCBI Taxonomy" id="2740835"/>
    <lineage>
        <taxon>Eukaryota</taxon>
        <taxon>Metazoa</taxon>
        <taxon>Ecdysozoa</taxon>
        <taxon>Arthropoda</taxon>
        <taxon>Chelicerata</taxon>
        <taxon>Arachnida</taxon>
        <taxon>Araneae</taxon>
        <taxon>Araneomorphae</taxon>
        <taxon>Entelegynae</taxon>
        <taxon>Araneoidea</taxon>
        <taxon>Nephilidae</taxon>
        <taxon>Trichonephila</taxon>
    </lineage>
</organism>
<dbReference type="OrthoDB" id="10536467at2759"/>
<reference evidence="2" key="1">
    <citation type="submission" date="2020-07" db="EMBL/GenBank/DDBJ databases">
        <title>Multicomponent nature underlies the extraordinary mechanical properties of spider dragline silk.</title>
        <authorList>
            <person name="Kono N."/>
            <person name="Nakamura H."/>
            <person name="Mori M."/>
            <person name="Yoshida Y."/>
            <person name="Ohtoshi R."/>
            <person name="Malay A.D."/>
            <person name="Moran D.A.P."/>
            <person name="Tomita M."/>
            <person name="Numata K."/>
            <person name="Arakawa K."/>
        </authorList>
    </citation>
    <scope>NUCLEOTIDE SEQUENCE</scope>
</reference>
<dbReference type="AlphaFoldDB" id="A0A8X6L472"/>
<proteinExistence type="predicted"/>
<gene>
    <name evidence="2" type="ORF">TNCT_483111</name>
</gene>
<keyword evidence="3" id="KW-1185">Reference proteome</keyword>
<evidence type="ECO:0000313" key="3">
    <source>
        <dbReference type="Proteomes" id="UP000887116"/>
    </source>
</evidence>
<sequence>MGWTLTALKKGRPLTKHLQSESSPNGHHHPPPGVCEVSMLIWSQEKQEHSGVEAHHPSLTRQQSYKVNTNGCAEGCNHFNNAMALRERFCCPLESVTLGSLEDTRR</sequence>
<dbReference type="Proteomes" id="UP000887116">
    <property type="component" value="Unassembled WGS sequence"/>
</dbReference>
<comment type="caution">
    <text evidence="2">The sequence shown here is derived from an EMBL/GenBank/DDBJ whole genome shotgun (WGS) entry which is preliminary data.</text>
</comment>
<accession>A0A8X6L472</accession>
<evidence type="ECO:0000256" key="1">
    <source>
        <dbReference type="SAM" id="MobiDB-lite"/>
    </source>
</evidence>
<dbReference type="EMBL" id="BMAO01024131">
    <property type="protein sequence ID" value="GFQ93153.1"/>
    <property type="molecule type" value="Genomic_DNA"/>
</dbReference>